<evidence type="ECO:0000256" key="2">
    <source>
        <dbReference type="SAM" id="MobiDB-lite"/>
    </source>
</evidence>
<protein>
    <recommendedName>
        <fullName evidence="3">Reverse transcriptase/retrotransposon-derived protein RNase H-like domain-containing protein</fullName>
    </recommendedName>
</protein>
<dbReference type="GO" id="GO:0003824">
    <property type="term" value="F:catalytic activity"/>
    <property type="evidence" value="ECO:0007669"/>
    <property type="project" value="UniProtKB-KW"/>
</dbReference>
<feature type="domain" description="Reverse transcriptase/retrotransposon-derived protein RNase H-like" evidence="3">
    <location>
        <begin position="282"/>
        <end position="375"/>
    </location>
</feature>
<dbReference type="Proteomes" id="UP000019373">
    <property type="component" value="Unassembled WGS sequence"/>
</dbReference>
<dbReference type="InterPro" id="IPR041577">
    <property type="entry name" value="RT_RNaseH_2"/>
</dbReference>
<evidence type="ECO:0000313" key="5">
    <source>
        <dbReference type="Proteomes" id="UP000019373"/>
    </source>
</evidence>
<dbReference type="AlphaFoldDB" id="U1HH16"/>
<reference evidence="5" key="1">
    <citation type="journal article" date="2014" name="BMC Genomics">
        <title>Genome characteristics reveal the impact of lichenization on lichen-forming fungus Endocarpon pusillum Hedwig (Verrucariales, Ascomycota).</title>
        <authorList>
            <person name="Wang Y.-Y."/>
            <person name="Liu B."/>
            <person name="Zhang X.-Y."/>
            <person name="Zhou Q.-M."/>
            <person name="Zhang T."/>
            <person name="Li H."/>
            <person name="Yu Y.-F."/>
            <person name="Zhang X.-L."/>
            <person name="Hao X.-Y."/>
            <person name="Wang M."/>
            <person name="Wang L."/>
            <person name="Wei J.-C."/>
        </authorList>
    </citation>
    <scope>NUCLEOTIDE SEQUENCE [LARGE SCALE GENOMIC DNA]</scope>
    <source>
        <strain evidence="5">Z07020 / HMAS-L-300199</strain>
    </source>
</reference>
<dbReference type="eggNOG" id="KOG0017">
    <property type="taxonomic scope" value="Eukaryota"/>
</dbReference>
<sequence>MFSNQDFEPRQIKRDTILSTAELISIGNFAYAAQATEVLNGFLGQESRNRAGSLKTSAQKAEDTNAEWLEEAYQPCYRYELPEGIVVPDPSTSTYQEVHVNDKLPLDQQKQLRKLVKRFAVIFNDGPGMARQPEEEWLRIKVAPELERNLKPRPPYRNAPCAKQAIDNIFNENIQLGRMAPAKHSPYSLPVFVVYKYTPEGAVKKARPVVDLRPLNNVAELDAYPLPLQEDILAAIALATYISSINFLKTTIFRGPKREKGSPLEKPQERKGRGAKEFRELWKRKHTTAFQDLTSAFSEAADILRHFDPAKVLNVFLDASKELDFGVTVYQLEDAEAEDPLKPLKTMLRPIIFLLKCLTPAERNYWPTDLELSGLTVIYTDHRANPVILAARLLRTQSPLKMNTRQQGWAVFLTYHPSADGQSERVNQELEIALRFYVDAMQGNWKKFLSTIEFYFNSNYSSVVTQTLFQVIYGFTPSTQLTLLMPEALEQLVQEREAARDIAAEGLQIAAEVMMNRAIQDRSFDSGWARLRLSPKSYSLPSTRKFALSPRYTRAFRILEAVGKGNALRMDLPAAWRLHQVISKIHLDPAPSPDDDPYQQNLPPPSDHIDEQGMEQLASSLMARQYYTKSDGKDMTRKMILRRTQQL</sequence>
<dbReference type="InterPro" id="IPR043128">
    <property type="entry name" value="Rev_trsase/Diguanyl_cyclase"/>
</dbReference>
<dbReference type="PANTHER" id="PTHR37984:SF5">
    <property type="entry name" value="PROTEIN NYNRIN-LIKE"/>
    <property type="match status" value="1"/>
</dbReference>
<keyword evidence="5" id="KW-1185">Reference proteome</keyword>
<dbReference type="InterPro" id="IPR036397">
    <property type="entry name" value="RNaseH_sf"/>
</dbReference>
<dbReference type="Gene3D" id="3.30.70.270">
    <property type="match status" value="1"/>
</dbReference>
<dbReference type="Pfam" id="PF17919">
    <property type="entry name" value="RT_RNaseH_2"/>
    <property type="match status" value="1"/>
</dbReference>
<evidence type="ECO:0000256" key="1">
    <source>
        <dbReference type="ARBA" id="ARBA00023268"/>
    </source>
</evidence>
<dbReference type="SUPFAM" id="SSF56672">
    <property type="entry name" value="DNA/RNA polymerases"/>
    <property type="match status" value="1"/>
</dbReference>
<evidence type="ECO:0000313" key="4">
    <source>
        <dbReference type="EMBL" id="ERF69455.1"/>
    </source>
</evidence>
<dbReference type="HOGENOM" id="CLU_423362_0_0_1"/>
<name>U1HH16_ENDPU</name>
<dbReference type="Gene3D" id="3.10.10.10">
    <property type="entry name" value="HIV Type 1 Reverse Transcriptase, subunit A, domain 1"/>
    <property type="match status" value="1"/>
</dbReference>
<dbReference type="GO" id="GO:0003676">
    <property type="term" value="F:nucleic acid binding"/>
    <property type="evidence" value="ECO:0007669"/>
    <property type="project" value="InterPro"/>
</dbReference>
<feature type="region of interest" description="Disordered" evidence="2">
    <location>
        <begin position="587"/>
        <end position="610"/>
    </location>
</feature>
<evidence type="ECO:0000259" key="3">
    <source>
        <dbReference type="Pfam" id="PF17919"/>
    </source>
</evidence>
<dbReference type="OrthoDB" id="4365225at2759"/>
<dbReference type="InterPro" id="IPR050951">
    <property type="entry name" value="Retrovirus_Pol_polyprotein"/>
</dbReference>
<dbReference type="PANTHER" id="PTHR37984">
    <property type="entry name" value="PROTEIN CBG26694"/>
    <property type="match status" value="1"/>
</dbReference>
<dbReference type="GeneID" id="19244257"/>
<dbReference type="EMBL" id="KE721406">
    <property type="protein sequence ID" value="ERF69455.1"/>
    <property type="molecule type" value="Genomic_DNA"/>
</dbReference>
<dbReference type="Gene3D" id="3.30.420.10">
    <property type="entry name" value="Ribonuclease H-like superfamily/Ribonuclease H"/>
    <property type="match status" value="1"/>
</dbReference>
<dbReference type="InterPro" id="IPR043502">
    <property type="entry name" value="DNA/RNA_pol_sf"/>
</dbReference>
<gene>
    <name evidence="4" type="ORF">EPUS_09453</name>
</gene>
<proteinExistence type="predicted"/>
<accession>U1HH16</accession>
<dbReference type="RefSeq" id="XP_007804898.1">
    <property type="nucleotide sequence ID" value="XM_007806707.1"/>
</dbReference>
<keyword evidence="1" id="KW-0511">Multifunctional enzyme</keyword>
<organism evidence="4 5">
    <name type="scientific">Endocarpon pusillum (strain Z07020 / HMAS-L-300199)</name>
    <name type="common">Lichen-forming fungus</name>
    <dbReference type="NCBI Taxonomy" id="1263415"/>
    <lineage>
        <taxon>Eukaryota</taxon>
        <taxon>Fungi</taxon>
        <taxon>Dikarya</taxon>
        <taxon>Ascomycota</taxon>
        <taxon>Pezizomycotina</taxon>
        <taxon>Eurotiomycetes</taxon>
        <taxon>Chaetothyriomycetidae</taxon>
        <taxon>Verrucariales</taxon>
        <taxon>Verrucariaceae</taxon>
        <taxon>Endocarpon</taxon>
    </lineage>
</organism>